<dbReference type="eggNOG" id="KOG1918">
    <property type="taxonomic scope" value="Eukaryota"/>
</dbReference>
<protein>
    <recommendedName>
        <fullName evidence="4">HhH-GPD domain-containing protein</fullName>
    </recommendedName>
</protein>
<dbReference type="GO" id="GO:0032131">
    <property type="term" value="F:alkylated DNA binding"/>
    <property type="evidence" value="ECO:0007669"/>
    <property type="project" value="TreeGrafter"/>
</dbReference>
<keyword evidence="2" id="KW-0234">DNA repair</keyword>
<dbReference type="PANTHER" id="PTHR43003">
    <property type="entry name" value="DNA-3-METHYLADENINE GLYCOSYLASE"/>
    <property type="match status" value="1"/>
</dbReference>
<evidence type="ECO:0000259" key="4">
    <source>
        <dbReference type="SMART" id="SM00478"/>
    </source>
</evidence>
<dbReference type="SUPFAM" id="SSF48150">
    <property type="entry name" value="DNA-glycosylase"/>
    <property type="match status" value="1"/>
</dbReference>
<dbReference type="GO" id="GO:0005634">
    <property type="term" value="C:nucleus"/>
    <property type="evidence" value="ECO:0007669"/>
    <property type="project" value="TreeGrafter"/>
</dbReference>
<dbReference type="InterPro" id="IPR011257">
    <property type="entry name" value="DNA_glycosylase"/>
</dbReference>
<dbReference type="GO" id="GO:0008725">
    <property type="term" value="F:DNA-3-methyladenine glycosylase activity"/>
    <property type="evidence" value="ECO:0007669"/>
    <property type="project" value="TreeGrafter"/>
</dbReference>
<dbReference type="OMA" id="CCCANDG"/>
<evidence type="ECO:0000256" key="1">
    <source>
        <dbReference type="ARBA" id="ARBA00022763"/>
    </source>
</evidence>
<dbReference type="GO" id="GO:0043916">
    <property type="term" value="F:DNA-7-methylguanine glycosylase activity"/>
    <property type="evidence" value="ECO:0007669"/>
    <property type="project" value="TreeGrafter"/>
</dbReference>
<evidence type="ECO:0000256" key="2">
    <source>
        <dbReference type="ARBA" id="ARBA00023204"/>
    </source>
</evidence>
<organism evidence="5 6">
    <name type="scientific">Thalassiosira oceanica</name>
    <name type="common">Marine diatom</name>
    <dbReference type="NCBI Taxonomy" id="159749"/>
    <lineage>
        <taxon>Eukaryota</taxon>
        <taxon>Sar</taxon>
        <taxon>Stramenopiles</taxon>
        <taxon>Ochrophyta</taxon>
        <taxon>Bacillariophyta</taxon>
        <taxon>Coscinodiscophyceae</taxon>
        <taxon>Thalassiosirophycidae</taxon>
        <taxon>Thalassiosirales</taxon>
        <taxon>Thalassiosiraceae</taxon>
        <taxon>Thalassiosira</taxon>
    </lineage>
</organism>
<dbReference type="GO" id="GO:0006307">
    <property type="term" value="P:DNA alkylation repair"/>
    <property type="evidence" value="ECO:0007669"/>
    <property type="project" value="TreeGrafter"/>
</dbReference>
<dbReference type="CDD" id="cd00056">
    <property type="entry name" value="ENDO3c"/>
    <property type="match status" value="1"/>
</dbReference>
<dbReference type="Proteomes" id="UP000266841">
    <property type="component" value="Unassembled WGS sequence"/>
</dbReference>
<gene>
    <name evidence="5" type="ORF">THAOC_13590</name>
</gene>
<dbReference type="AlphaFoldDB" id="K0SJL2"/>
<evidence type="ECO:0000313" key="6">
    <source>
        <dbReference type="Proteomes" id="UP000266841"/>
    </source>
</evidence>
<dbReference type="EMBL" id="AGNL01015706">
    <property type="protein sequence ID" value="EJK65535.1"/>
    <property type="molecule type" value="Genomic_DNA"/>
</dbReference>
<proteinExistence type="predicted"/>
<feature type="domain" description="HhH-GPD" evidence="4">
    <location>
        <begin position="147"/>
        <end position="308"/>
    </location>
</feature>
<keyword evidence="6" id="KW-1185">Reference proteome</keyword>
<dbReference type="SMART" id="SM00478">
    <property type="entry name" value="ENDO3c"/>
    <property type="match status" value="1"/>
</dbReference>
<name>K0SJL2_THAOC</name>
<dbReference type="OrthoDB" id="415889at2759"/>
<keyword evidence="1" id="KW-0227">DNA damage</keyword>
<accession>K0SJL2</accession>
<comment type="caution">
    <text evidence="5">The sequence shown here is derived from an EMBL/GenBank/DDBJ whole genome shotgun (WGS) entry which is preliminary data.</text>
</comment>
<evidence type="ECO:0000256" key="3">
    <source>
        <dbReference type="SAM" id="MobiDB-lite"/>
    </source>
</evidence>
<reference evidence="5 6" key="1">
    <citation type="journal article" date="2012" name="Genome Biol.">
        <title>Genome and low-iron response of an oceanic diatom adapted to chronic iron limitation.</title>
        <authorList>
            <person name="Lommer M."/>
            <person name="Specht M."/>
            <person name="Roy A.S."/>
            <person name="Kraemer L."/>
            <person name="Andreson R."/>
            <person name="Gutowska M.A."/>
            <person name="Wolf J."/>
            <person name="Bergner S.V."/>
            <person name="Schilhabel M.B."/>
            <person name="Klostermeier U.C."/>
            <person name="Beiko R.G."/>
            <person name="Rosenstiel P."/>
            <person name="Hippler M."/>
            <person name="Laroche J."/>
        </authorList>
    </citation>
    <scope>NUCLEOTIDE SEQUENCE [LARGE SCALE GENOMIC DNA]</scope>
    <source>
        <strain evidence="5 6">CCMP1005</strain>
    </source>
</reference>
<dbReference type="Gene3D" id="1.10.1670.40">
    <property type="match status" value="1"/>
</dbReference>
<dbReference type="GO" id="GO:0006285">
    <property type="term" value="P:base-excision repair, AP site formation"/>
    <property type="evidence" value="ECO:0007669"/>
    <property type="project" value="TreeGrafter"/>
</dbReference>
<dbReference type="InterPro" id="IPR003265">
    <property type="entry name" value="HhH-GPD_domain"/>
</dbReference>
<dbReference type="InterPro" id="IPR051912">
    <property type="entry name" value="Alkylbase_DNA_Glycosylase/TA"/>
</dbReference>
<dbReference type="Pfam" id="PF00730">
    <property type="entry name" value="HhH-GPD"/>
    <property type="match status" value="1"/>
</dbReference>
<dbReference type="Gene3D" id="1.10.340.30">
    <property type="entry name" value="Hypothetical protein, domain 2"/>
    <property type="match status" value="1"/>
</dbReference>
<sequence>MQTRSTTKRLIATTAVAASTELAPSHAVHRQVAITPSPTPSQKKRRVPPRSPVVPVVFANRSCDTRVPCDELRREMRALVAADPEGDTKTLSGWCLVDALTHCCCANDGKLLPLIRKAGPPTHFLGGEENMIGDGNDSFRSLCRTVIAQLLADKAARTIHSKLLDVVGSSSNLTPSNIVAIAARGDVENELRKPVGLSNAKCNCILKLAELFQSGTLSDDLLLKTSDESAVRERLIQVKGIGQWTVDMFMLFSRHSPNVFPIGDLAFRRGTKKVFGIKGSAKGGELCPKKDLQKILDAHAPFHPYRSISAYYMYKAQDLAEDGSGDM</sequence>
<dbReference type="PANTHER" id="PTHR43003:SF5">
    <property type="entry name" value="DNA-3-METHYLADENINE GLYCOSYLASE"/>
    <property type="match status" value="1"/>
</dbReference>
<evidence type="ECO:0000313" key="5">
    <source>
        <dbReference type="EMBL" id="EJK65535.1"/>
    </source>
</evidence>
<feature type="region of interest" description="Disordered" evidence="3">
    <location>
        <begin position="27"/>
        <end position="50"/>
    </location>
</feature>
<dbReference type="GO" id="GO:0032993">
    <property type="term" value="C:protein-DNA complex"/>
    <property type="evidence" value="ECO:0007669"/>
    <property type="project" value="TreeGrafter"/>
</dbReference>